<feature type="chain" id="PRO_5016395897" evidence="1">
    <location>
        <begin position="20"/>
        <end position="131"/>
    </location>
</feature>
<dbReference type="PANTHER" id="PTHR11257:SF12">
    <property type="entry name" value="EJACULATORY BULB-SPECIFIC PROTEIN 3-RELATED"/>
    <property type="match status" value="1"/>
</dbReference>
<accession>A0A2Z4HQ05</accession>
<reference evidence="2" key="1">
    <citation type="journal article" date="2015" name="Sci. Rep.">
        <title>Chemosensillum immunolocalization and ligand specificity of chemosensory proteins in the alfalfa plant bug Adelphocoris lineolatus (Goeze).</title>
        <authorList>
            <person name="Sun L."/>
            <person name="Zhou J.J."/>
            <person name="Gu S.H."/>
            <person name="Xiao H.J."/>
            <person name="Guo Y.Y."/>
            <person name="Liu Z.W."/>
            <person name="Zhang Y.J."/>
        </authorList>
    </citation>
    <scope>NUCLEOTIDE SEQUENCE</scope>
    <source>
        <tissue evidence="2">Antenna</tissue>
    </source>
</reference>
<evidence type="ECO:0000313" key="2">
    <source>
        <dbReference type="EMBL" id="AWW17234.1"/>
    </source>
</evidence>
<dbReference type="SMR" id="A0A2Z4HQ05"/>
<dbReference type="SUPFAM" id="SSF100910">
    <property type="entry name" value="Chemosensory protein Csp2"/>
    <property type="match status" value="1"/>
</dbReference>
<dbReference type="Pfam" id="PF03392">
    <property type="entry name" value="OS-D"/>
    <property type="match status" value="1"/>
</dbReference>
<sequence>MLLLATVVLVLLAAPQAWAEEEEDDIYKKIFDDVDVDSILNNDRILDTYLKCFFNTGPCSNLAETMKGKIPEVFSTVCGRCTDKQKQILRHCLHVFIPKRPDDWKKILEIYDPEGKYWPGIKAFMDEDPNA</sequence>
<dbReference type="AlphaFoldDB" id="A0A2Z4HQ05"/>
<dbReference type="InterPro" id="IPR005055">
    <property type="entry name" value="A10/PebIII"/>
</dbReference>
<keyword evidence="1" id="KW-0732">Signal</keyword>
<proteinExistence type="evidence at transcript level"/>
<gene>
    <name evidence="2" type="primary">CSP10</name>
</gene>
<protein>
    <submittedName>
        <fullName evidence="2">Chemosensory protein 10</fullName>
    </submittedName>
</protein>
<dbReference type="EMBL" id="MF614845">
    <property type="protein sequence ID" value="AWW17234.1"/>
    <property type="molecule type" value="mRNA"/>
</dbReference>
<name>A0A2Z4HQ05_RIPPE</name>
<feature type="signal peptide" evidence="1">
    <location>
        <begin position="1"/>
        <end position="19"/>
    </location>
</feature>
<organism evidence="2">
    <name type="scientific">Riptortus pedestris</name>
    <name type="common">Bean bug</name>
    <dbReference type="NCBI Taxonomy" id="329032"/>
    <lineage>
        <taxon>Eukaryota</taxon>
        <taxon>Metazoa</taxon>
        <taxon>Ecdysozoa</taxon>
        <taxon>Arthropoda</taxon>
        <taxon>Hexapoda</taxon>
        <taxon>Insecta</taxon>
        <taxon>Pterygota</taxon>
        <taxon>Neoptera</taxon>
        <taxon>Paraneoptera</taxon>
        <taxon>Hemiptera</taxon>
        <taxon>Heteroptera</taxon>
        <taxon>Panheteroptera</taxon>
        <taxon>Pentatomomorpha</taxon>
        <taxon>Coreoidea</taxon>
        <taxon>Alydidae</taxon>
        <taxon>Riptortus</taxon>
    </lineage>
</organism>
<reference evidence="2" key="2">
    <citation type="submission" date="2017-08" db="EMBL/GenBank/DDBJ databases">
        <authorList>
            <person name="de Groot N.N."/>
        </authorList>
    </citation>
    <scope>NUCLEOTIDE SEQUENCE</scope>
    <source>
        <tissue evidence="2">Antenna</tissue>
    </source>
</reference>
<dbReference type="PANTHER" id="PTHR11257">
    <property type="entry name" value="CHEMOSENSORY PROTEIN-RELATED"/>
    <property type="match status" value="1"/>
</dbReference>
<dbReference type="Gene3D" id="1.10.2080.10">
    <property type="entry name" value="Insect odorant-binding protein A10/Ejaculatory bulb-specific protein 3"/>
    <property type="match status" value="1"/>
</dbReference>
<dbReference type="InterPro" id="IPR036682">
    <property type="entry name" value="OS_D_A10/PebIII_sf"/>
</dbReference>
<evidence type="ECO:0000256" key="1">
    <source>
        <dbReference type="SAM" id="SignalP"/>
    </source>
</evidence>